<keyword evidence="2" id="KW-0805">Transcription regulation</keyword>
<protein>
    <submittedName>
        <fullName evidence="7">ECF RNA polymerase sigma factor SigE</fullName>
    </submittedName>
</protein>
<evidence type="ECO:0000313" key="7">
    <source>
        <dbReference type="EMBL" id="PRP90147.1"/>
    </source>
</evidence>
<dbReference type="CDD" id="cd06171">
    <property type="entry name" value="Sigma70_r4"/>
    <property type="match status" value="1"/>
</dbReference>
<dbReference type="InterPro" id="IPR013325">
    <property type="entry name" value="RNA_pol_sigma_r2"/>
</dbReference>
<evidence type="ECO:0000256" key="4">
    <source>
        <dbReference type="ARBA" id="ARBA00023163"/>
    </source>
</evidence>
<dbReference type="InterPro" id="IPR007627">
    <property type="entry name" value="RNA_pol_sigma70_r2"/>
</dbReference>
<dbReference type="OrthoDB" id="5513261at2"/>
<evidence type="ECO:0000313" key="8">
    <source>
        <dbReference type="Proteomes" id="UP000237968"/>
    </source>
</evidence>
<dbReference type="GO" id="GO:0006352">
    <property type="term" value="P:DNA-templated transcription initiation"/>
    <property type="evidence" value="ECO:0007669"/>
    <property type="project" value="InterPro"/>
</dbReference>
<gene>
    <name evidence="7" type="primary">sigE_6</name>
    <name evidence="7" type="ORF">ENSA5_67650</name>
</gene>
<dbReference type="InterPro" id="IPR014284">
    <property type="entry name" value="RNA_pol_sigma-70_dom"/>
</dbReference>
<dbReference type="SUPFAM" id="SSF88946">
    <property type="entry name" value="Sigma2 domain of RNA polymerase sigma factors"/>
    <property type="match status" value="1"/>
</dbReference>
<dbReference type="Pfam" id="PF04542">
    <property type="entry name" value="Sigma70_r2"/>
    <property type="match status" value="1"/>
</dbReference>
<dbReference type="Gene3D" id="1.10.10.10">
    <property type="entry name" value="Winged helix-like DNA-binding domain superfamily/Winged helix DNA-binding domain"/>
    <property type="match status" value="1"/>
</dbReference>
<organism evidence="7 8">
    <name type="scientific">Enhygromyxa salina</name>
    <dbReference type="NCBI Taxonomy" id="215803"/>
    <lineage>
        <taxon>Bacteria</taxon>
        <taxon>Pseudomonadati</taxon>
        <taxon>Myxococcota</taxon>
        <taxon>Polyangia</taxon>
        <taxon>Nannocystales</taxon>
        <taxon>Nannocystaceae</taxon>
        <taxon>Enhygromyxa</taxon>
    </lineage>
</organism>
<dbReference type="InterPro" id="IPR036388">
    <property type="entry name" value="WH-like_DNA-bd_sf"/>
</dbReference>
<dbReference type="SUPFAM" id="SSF88659">
    <property type="entry name" value="Sigma3 and sigma4 domains of RNA polymerase sigma factors"/>
    <property type="match status" value="1"/>
</dbReference>
<name>A0A2S9XBB2_9BACT</name>
<keyword evidence="4" id="KW-0804">Transcription</keyword>
<keyword evidence="8" id="KW-1185">Reference proteome</keyword>
<feature type="domain" description="RNA polymerase sigma factor 70 region 4 type 2" evidence="6">
    <location>
        <begin position="111"/>
        <end position="159"/>
    </location>
</feature>
<dbReference type="Pfam" id="PF08281">
    <property type="entry name" value="Sigma70_r4_2"/>
    <property type="match status" value="1"/>
</dbReference>
<dbReference type="InterPro" id="IPR039425">
    <property type="entry name" value="RNA_pol_sigma-70-like"/>
</dbReference>
<dbReference type="InterPro" id="IPR013324">
    <property type="entry name" value="RNA_pol_sigma_r3/r4-like"/>
</dbReference>
<dbReference type="Gene3D" id="1.10.1740.10">
    <property type="match status" value="1"/>
</dbReference>
<reference evidence="7 8" key="1">
    <citation type="submission" date="2018-03" db="EMBL/GenBank/DDBJ databases">
        <title>Draft Genome Sequences of the Obligatory Marine Myxobacteria Enhygromyxa salina SWB005.</title>
        <authorList>
            <person name="Poehlein A."/>
            <person name="Moghaddam J.A."/>
            <person name="Harms H."/>
            <person name="Alanjari M."/>
            <person name="Koenig G.M."/>
            <person name="Daniel R."/>
            <person name="Schaeberle T.F."/>
        </authorList>
    </citation>
    <scope>NUCLEOTIDE SEQUENCE [LARGE SCALE GENOMIC DNA]</scope>
    <source>
        <strain evidence="7 8">SWB005</strain>
    </source>
</reference>
<accession>A0A2S9XBB2</accession>
<dbReference type="NCBIfam" id="TIGR02937">
    <property type="entry name" value="sigma70-ECF"/>
    <property type="match status" value="1"/>
</dbReference>
<dbReference type="PANTHER" id="PTHR43133">
    <property type="entry name" value="RNA POLYMERASE ECF-TYPE SIGMA FACTO"/>
    <property type="match status" value="1"/>
</dbReference>
<dbReference type="InterPro" id="IPR013249">
    <property type="entry name" value="RNA_pol_sigma70_r4_t2"/>
</dbReference>
<proteinExistence type="inferred from homology"/>
<dbReference type="GO" id="GO:0003677">
    <property type="term" value="F:DNA binding"/>
    <property type="evidence" value="ECO:0007669"/>
    <property type="project" value="InterPro"/>
</dbReference>
<dbReference type="Proteomes" id="UP000237968">
    <property type="component" value="Unassembled WGS sequence"/>
</dbReference>
<comment type="caution">
    <text evidence="7">The sequence shown here is derived from an EMBL/GenBank/DDBJ whole genome shotgun (WGS) entry which is preliminary data.</text>
</comment>
<evidence type="ECO:0000256" key="1">
    <source>
        <dbReference type="ARBA" id="ARBA00010641"/>
    </source>
</evidence>
<sequence length="199" mass="22545">MATTTATTPAHASIDEADWRRLDAVLHGFFRARVANPDARADLVQDVLLRIHERREQLREGDRLDAWAFRIARNALVDYHRRSRPQVELPELSEPPPEPVNDAPRVLGSWLRGQIELLPPRYREVLELVELQGLSQREAATALSLPYSTLKSRVQRGRDLLHAKLLECCAVELDVRGRVSDYQPRACQPCGCQGTPNNT</sequence>
<dbReference type="EMBL" id="PVNK01000293">
    <property type="protein sequence ID" value="PRP90147.1"/>
    <property type="molecule type" value="Genomic_DNA"/>
</dbReference>
<evidence type="ECO:0000259" key="5">
    <source>
        <dbReference type="Pfam" id="PF04542"/>
    </source>
</evidence>
<comment type="similarity">
    <text evidence="1">Belongs to the sigma-70 factor family. ECF subfamily.</text>
</comment>
<dbReference type="GO" id="GO:0016987">
    <property type="term" value="F:sigma factor activity"/>
    <property type="evidence" value="ECO:0007669"/>
    <property type="project" value="UniProtKB-KW"/>
</dbReference>
<evidence type="ECO:0000256" key="2">
    <source>
        <dbReference type="ARBA" id="ARBA00023015"/>
    </source>
</evidence>
<feature type="domain" description="RNA polymerase sigma-70 region 2" evidence="5">
    <location>
        <begin position="25"/>
        <end position="84"/>
    </location>
</feature>
<dbReference type="AlphaFoldDB" id="A0A2S9XBB2"/>
<evidence type="ECO:0000259" key="6">
    <source>
        <dbReference type="Pfam" id="PF08281"/>
    </source>
</evidence>
<keyword evidence="3" id="KW-0731">Sigma factor</keyword>
<dbReference type="PANTHER" id="PTHR43133:SF62">
    <property type="entry name" value="RNA POLYMERASE SIGMA FACTOR SIGZ"/>
    <property type="match status" value="1"/>
</dbReference>
<evidence type="ECO:0000256" key="3">
    <source>
        <dbReference type="ARBA" id="ARBA00023082"/>
    </source>
</evidence>
<dbReference type="RefSeq" id="WP_106395896.1">
    <property type="nucleotide sequence ID" value="NZ_PVNK01000293.1"/>
</dbReference>